<dbReference type="AlphaFoldDB" id="A0A7W5C114"/>
<dbReference type="RefSeq" id="WP_183389243.1">
    <property type="nucleotide sequence ID" value="NZ_JACHXM010000029.1"/>
</dbReference>
<evidence type="ECO:0000313" key="1">
    <source>
        <dbReference type="EMBL" id="MBB3142885.1"/>
    </source>
</evidence>
<reference evidence="1 2" key="1">
    <citation type="submission" date="2020-08" db="EMBL/GenBank/DDBJ databases">
        <title>Genomic Encyclopedia of Type Strains, Phase III (KMG-III): the genomes of soil and plant-associated and newly described type strains.</title>
        <authorList>
            <person name="Whitman W."/>
        </authorList>
    </citation>
    <scope>NUCLEOTIDE SEQUENCE [LARGE SCALE GENOMIC DNA]</scope>
    <source>
        <strain evidence="1 2">CECT 5995</strain>
    </source>
</reference>
<sequence>MMIVDLIDGDDFRERLVALGIRIPEGACPETCARMARLKHVEVGVPGLAELVHELMAHSDVMLPSVRQAIESFLLPDLAKGDEPPAEEA</sequence>
<comment type="caution">
    <text evidence="1">The sequence shown here is derived from an EMBL/GenBank/DDBJ whole genome shotgun (WGS) entry which is preliminary data.</text>
</comment>
<protein>
    <submittedName>
        <fullName evidence="1">Uncharacterized protein</fullName>
    </submittedName>
</protein>
<accession>A0A7W5C114</accession>
<organism evidence="1 2">
    <name type="scientific">Halomonas organivorans</name>
    <dbReference type="NCBI Taxonomy" id="257772"/>
    <lineage>
        <taxon>Bacteria</taxon>
        <taxon>Pseudomonadati</taxon>
        <taxon>Pseudomonadota</taxon>
        <taxon>Gammaproteobacteria</taxon>
        <taxon>Oceanospirillales</taxon>
        <taxon>Halomonadaceae</taxon>
        <taxon>Halomonas</taxon>
    </lineage>
</organism>
<gene>
    <name evidence="1" type="ORF">FHR96_003790</name>
</gene>
<proteinExistence type="predicted"/>
<evidence type="ECO:0000313" key="2">
    <source>
        <dbReference type="Proteomes" id="UP000525987"/>
    </source>
</evidence>
<dbReference type="EMBL" id="JACHXM010000029">
    <property type="protein sequence ID" value="MBB3142885.1"/>
    <property type="molecule type" value="Genomic_DNA"/>
</dbReference>
<name>A0A7W5C114_9GAMM</name>
<dbReference type="Proteomes" id="UP000525987">
    <property type="component" value="Unassembled WGS sequence"/>
</dbReference>
<keyword evidence="2" id="KW-1185">Reference proteome</keyword>